<keyword evidence="2" id="KW-1185">Reference proteome</keyword>
<dbReference type="SUPFAM" id="SSF52540">
    <property type="entry name" value="P-loop containing nucleoside triphosphate hydrolases"/>
    <property type="match status" value="1"/>
</dbReference>
<sequence>MFELRTTPCAFTKSGWEKDKSEFKNCTNSNNVYHCIQDEKNRSGEICIQPVWVQPHYCPEYNTGALALDNVPCNVTTGCPKAPFLSNEVYNYPVCLNKTHTKEISETGENSLPWYWIVGSVTLGIAIIAFLAVCFIRRRRRKRLMEEDESGHLLLSREEDREPFYQTAAFHEAKHYLENGGQFLVLSGLWGCGKTKTAKELYRSVTGRSPKIITDLEMFDCQEQTQAIIYDEAIPGKLSFESLQDKLKTWLENASICETKTFIIFTSISDQTALFRKIIPVNPGEGFRVINLNKRLTSGDRTQILHSHFSMLHPNRDFSNILDIARNCKNESLGYPEICALFSRCEYFQRARRSDFCKKPLYFLKVYLEEMYLSKPNKFLMLVYMSLSQMEVDVKNPNDRLFNELETCRSNNPKQAESVVGTVIEIVRHGKVEDIHSLMSWEFVDKVPKRSKYRLQHDVIKRMTLIVFGTFHFDKLLELSKPEDLEGWIKKSNTVNTIRSSSDDIVPSLFIDKEMNLQYEQKMGQKTEFVDKVPETSKYRFQHDIIKRTTLIVFGTFHFDKLIWGFPNQRI</sequence>
<keyword evidence="1" id="KW-0472">Membrane</keyword>
<dbReference type="RefSeq" id="XP_022296993.1">
    <property type="nucleotide sequence ID" value="XM_022441285.1"/>
</dbReference>
<keyword evidence="1" id="KW-1133">Transmembrane helix</keyword>
<evidence type="ECO:0000313" key="3">
    <source>
        <dbReference type="RefSeq" id="XP_022296993.1"/>
    </source>
</evidence>
<reference evidence="3" key="1">
    <citation type="submission" date="2025-08" db="UniProtKB">
        <authorList>
            <consortium name="RefSeq"/>
        </authorList>
    </citation>
    <scope>IDENTIFICATION</scope>
    <source>
        <tissue evidence="3">Whole sample</tissue>
    </source>
</reference>
<proteinExistence type="predicted"/>
<dbReference type="GeneID" id="111106563"/>
<organism evidence="2 3">
    <name type="scientific">Crassostrea virginica</name>
    <name type="common">Eastern oyster</name>
    <dbReference type="NCBI Taxonomy" id="6565"/>
    <lineage>
        <taxon>Eukaryota</taxon>
        <taxon>Metazoa</taxon>
        <taxon>Spiralia</taxon>
        <taxon>Lophotrochozoa</taxon>
        <taxon>Mollusca</taxon>
        <taxon>Bivalvia</taxon>
        <taxon>Autobranchia</taxon>
        <taxon>Pteriomorphia</taxon>
        <taxon>Ostreida</taxon>
        <taxon>Ostreoidea</taxon>
        <taxon>Ostreidae</taxon>
        <taxon>Crassostrea</taxon>
    </lineage>
</organism>
<dbReference type="AlphaFoldDB" id="A0A8B8B1T6"/>
<keyword evidence="1" id="KW-0812">Transmembrane</keyword>
<dbReference type="Proteomes" id="UP000694844">
    <property type="component" value="Chromosome 8"/>
</dbReference>
<dbReference type="OrthoDB" id="6154478at2759"/>
<dbReference type="KEGG" id="cvn:111106563"/>
<dbReference type="InterPro" id="IPR027417">
    <property type="entry name" value="P-loop_NTPase"/>
</dbReference>
<feature type="transmembrane region" description="Helical" evidence="1">
    <location>
        <begin position="114"/>
        <end position="136"/>
    </location>
</feature>
<protein>
    <submittedName>
        <fullName evidence="3">Uncharacterized protein LOC111106563</fullName>
    </submittedName>
</protein>
<evidence type="ECO:0000256" key="1">
    <source>
        <dbReference type="SAM" id="Phobius"/>
    </source>
</evidence>
<name>A0A8B8B1T6_CRAVI</name>
<gene>
    <name evidence="3" type="primary">LOC111106563</name>
</gene>
<accession>A0A8B8B1T6</accession>
<evidence type="ECO:0000313" key="2">
    <source>
        <dbReference type="Proteomes" id="UP000694844"/>
    </source>
</evidence>